<dbReference type="Proteomes" id="UP000613401">
    <property type="component" value="Unassembled WGS sequence"/>
</dbReference>
<dbReference type="RefSeq" id="XP_045267813.1">
    <property type="nucleotide sequence ID" value="XM_045406521.1"/>
</dbReference>
<dbReference type="Gene3D" id="3.30.710.10">
    <property type="entry name" value="Potassium Channel Kv1.1, Chain A"/>
    <property type="match status" value="1"/>
</dbReference>
<accession>A0A8H4FPR0</accession>
<evidence type="ECO:0000256" key="1">
    <source>
        <dbReference type="SAM" id="MobiDB-lite"/>
    </source>
</evidence>
<dbReference type="InterPro" id="IPR000210">
    <property type="entry name" value="BTB/POZ_dom"/>
</dbReference>
<dbReference type="AlphaFoldDB" id="A0A8H4FPR0"/>
<reference evidence="3" key="1">
    <citation type="journal article" date="2020" name="Phytopathology">
        <title>Genome sequence and comparative analysis of Colletotrichum gloeosporioides isolated from Liriodendron leaves.</title>
        <authorList>
            <person name="Fu F.F."/>
            <person name="Hao Z."/>
            <person name="Wang P."/>
            <person name="Lu Y."/>
            <person name="Xue L.J."/>
            <person name="Wei G."/>
            <person name="Tian Y."/>
            <person name="Baishi H."/>
            <person name="Xu H."/>
            <person name="Shi J."/>
            <person name="Cheng T."/>
            <person name="Wang G."/>
            <person name="Yi Y."/>
            <person name="Chen J."/>
        </authorList>
    </citation>
    <scope>NUCLEOTIDE SEQUENCE</scope>
    <source>
        <strain evidence="3">Lc1</strain>
    </source>
</reference>
<dbReference type="SUPFAM" id="SSF54695">
    <property type="entry name" value="POZ domain"/>
    <property type="match status" value="1"/>
</dbReference>
<proteinExistence type="predicted"/>
<dbReference type="InterPro" id="IPR011333">
    <property type="entry name" value="SKP1/BTB/POZ_sf"/>
</dbReference>
<protein>
    <recommendedName>
        <fullName evidence="2">BTB domain-containing protein</fullName>
    </recommendedName>
</protein>
<gene>
    <name evidence="3" type="ORF">GCG54_00006521</name>
</gene>
<reference evidence="3" key="2">
    <citation type="submission" date="2020-03" db="EMBL/GenBank/DDBJ databases">
        <authorList>
            <person name="Fu F.-F."/>
            <person name="Chen J."/>
        </authorList>
    </citation>
    <scope>NUCLEOTIDE SEQUENCE</scope>
    <source>
        <strain evidence="3">Lc1</strain>
    </source>
</reference>
<organism evidence="3 4">
    <name type="scientific">Colletotrichum gloeosporioides</name>
    <name type="common">Anthracnose fungus</name>
    <name type="synonym">Glomerella cingulata</name>
    <dbReference type="NCBI Taxonomy" id="474922"/>
    <lineage>
        <taxon>Eukaryota</taxon>
        <taxon>Fungi</taxon>
        <taxon>Dikarya</taxon>
        <taxon>Ascomycota</taxon>
        <taxon>Pezizomycotina</taxon>
        <taxon>Sordariomycetes</taxon>
        <taxon>Hypocreomycetidae</taxon>
        <taxon>Glomerellales</taxon>
        <taxon>Glomerellaceae</taxon>
        <taxon>Colletotrichum</taxon>
        <taxon>Colletotrichum gloeosporioides species complex</taxon>
    </lineage>
</organism>
<comment type="caution">
    <text evidence="3">The sequence shown here is derived from an EMBL/GenBank/DDBJ whole genome shotgun (WGS) entry which is preliminary data.</text>
</comment>
<dbReference type="GeneID" id="69013669"/>
<dbReference type="PROSITE" id="PS50097">
    <property type="entry name" value="BTB"/>
    <property type="match status" value="1"/>
</dbReference>
<feature type="domain" description="BTB" evidence="2">
    <location>
        <begin position="53"/>
        <end position="126"/>
    </location>
</feature>
<evidence type="ECO:0000313" key="4">
    <source>
        <dbReference type="Proteomes" id="UP000613401"/>
    </source>
</evidence>
<sequence length="437" mass="49587">MSYAGVGPVVEIDSLGEEPDVNGSRKRIQSDTNDKTGSKMIRDHRSQELDELGDLTFRVGPEQSTFKVCSRTVARASPAFMRMLHGRFKESRPESSDWIVDLPDDDTESMQIMLNMMHARFDWVPQRISIQELYEMLVLVDKYDALDVIRPWARGWVDAVSDDLDQPALLWIASELGDSALFGKVVIEIATKWTVDVDGAIIPPPPPFVWERAAYVQKVEKTEPLWIPEHGYQKRTSPVTLDFMRSLKAPELAASVEIIGHARKELLMLELLPYWSVIQEIHTGGYADRLIDAETMDGEMCLEHANDHYDCGATLLSRLLKGFHRLNQREQLPVGNGLQGSGFAHHYRKTVTALRDTLAKATFIEEDHPMVYEGKTCDGCAEWMDETLQKEEEARDPSKILSSIRSVSEDHQEYMAQRGVRTGLYVDHPEDKDGKKD</sequence>
<name>A0A8H4FPR0_COLGL</name>
<dbReference type="CDD" id="cd18186">
    <property type="entry name" value="BTB_POZ_ZBTB_KLHL-like"/>
    <property type="match status" value="1"/>
</dbReference>
<dbReference type="EMBL" id="WVTB01000019">
    <property type="protein sequence ID" value="KAF3808654.1"/>
    <property type="molecule type" value="Genomic_DNA"/>
</dbReference>
<evidence type="ECO:0000313" key="3">
    <source>
        <dbReference type="EMBL" id="KAF3808654.1"/>
    </source>
</evidence>
<feature type="compositionally biased region" description="Basic and acidic residues" evidence="1">
    <location>
        <begin position="28"/>
        <end position="39"/>
    </location>
</feature>
<feature type="region of interest" description="Disordered" evidence="1">
    <location>
        <begin position="1"/>
        <end position="39"/>
    </location>
</feature>
<keyword evidence="4" id="KW-1185">Reference proteome</keyword>
<evidence type="ECO:0000259" key="2">
    <source>
        <dbReference type="PROSITE" id="PS50097"/>
    </source>
</evidence>